<evidence type="ECO:0000313" key="9">
    <source>
        <dbReference type="Proteomes" id="UP000693970"/>
    </source>
</evidence>
<feature type="transmembrane region" description="Helical" evidence="6">
    <location>
        <begin position="104"/>
        <end position="125"/>
    </location>
</feature>
<feature type="transmembrane region" description="Helical" evidence="6">
    <location>
        <begin position="176"/>
        <end position="195"/>
    </location>
</feature>
<dbReference type="Proteomes" id="UP000693970">
    <property type="component" value="Unassembled WGS sequence"/>
</dbReference>
<comment type="caution">
    <text evidence="8">The sequence shown here is derived from an EMBL/GenBank/DDBJ whole genome shotgun (WGS) entry which is preliminary data.</text>
</comment>
<evidence type="ECO:0000256" key="4">
    <source>
        <dbReference type="ARBA" id="ARBA00023136"/>
    </source>
</evidence>
<dbReference type="InterPro" id="IPR050186">
    <property type="entry name" value="TPT_transporter"/>
</dbReference>
<dbReference type="PANTHER" id="PTHR11132">
    <property type="entry name" value="SOLUTE CARRIER FAMILY 35"/>
    <property type="match status" value="1"/>
</dbReference>
<dbReference type="EMBL" id="JAGRRH010000024">
    <property type="protein sequence ID" value="KAG7342814.1"/>
    <property type="molecule type" value="Genomic_DNA"/>
</dbReference>
<gene>
    <name evidence="8" type="ORF">IV203_020758</name>
</gene>
<feature type="transmembrane region" description="Helical" evidence="6">
    <location>
        <begin position="227"/>
        <end position="247"/>
    </location>
</feature>
<evidence type="ECO:0000256" key="3">
    <source>
        <dbReference type="ARBA" id="ARBA00022989"/>
    </source>
</evidence>
<sequence>MIVAKNDTTTSILFIIHLVEARKLNLVLGPCSTMGSSEPTQRRFDDVPITSSESCGDDDGKDVEMAPLVANDEGSEEVALDSPGPANQSCMDWFMLNMKKQSKVLSACSFYSFCSVSMVLVNKSLASSYNYMIDGDLNILLVVFQAVVAVICVDLCKRFGWVEYPNFNFETAKQWAPVNIFFCLMLFTGMASLQFNSVPMVTIFKNVTNITTTMGDYYFFGSKSESLVVAAFAIMLSGAVAAAWNDIEIKPAGIFWMVCNCFSTSGYVLYMKFATKHVKLSKFGMVFYNNFLCVFFLLPVAIVMGQTQLFLATRAIHTTDYAIKNVFAGLVGFFLNFASLQCVSVTGPTTYAIIGSLNKIPVAFLGYMLFDNIITQETWFFIAVSMAGGFLYSYAKLRSSSQRTSHTK</sequence>
<feature type="region of interest" description="Disordered" evidence="5">
    <location>
        <begin position="35"/>
        <end position="57"/>
    </location>
</feature>
<feature type="transmembrane region" description="Helical" evidence="6">
    <location>
        <begin position="254"/>
        <end position="273"/>
    </location>
</feature>
<evidence type="ECO:0000256" key="5">
    <source>
        <dbReference type="SAM" id="MobiDB-lite"/>
    </source>
</evidence>
<keyword evidence="3 6" id="KW-1133">Transmembrane helix</keyword>
<feature type="transmembrane region" description="Helical" evidence="6">
    <location>
        <begin position="285"/>
        <end position="305"/>
    </location>
</feature>
<accession>A0A9K3KFI6</accession>
<evidence type="ECO:0000256" key="1">
    <source>
        <dbReference type="ARBA" id="ARBA00004141"/>
    </source>
</evidence>
<dbReference type="InterPro" id="IPR004853">
    <property type="entry name" value="Sugar_P_trans_dom"/>
</dbReference>
<evidence type="ECO:0000313" key="8">
    <source>
        <dbReference type="EMBL" id="KAG7342814.1"/>
    </source>
</evidence>
<name>A0A9K3KFI6_9STRA</name>
<evidence type="ECO:0000259" key="7">
    <source>
        <dbReference type="Pfam" id="PF03151"/>
    </source>
</evidence>
<reference evidence="8" key="2">
    <citation type="submission" date="2021-04" db="EMBL/GenBank/DDBJ databases">
        <authorList>
            <person name="Podell S."/>
        </authorList>
    </citation>
    <scope>NUCLEOTIDE SEQUENCE</scope>
    <source>
        <strain evidence="8">Hildebrandi</strain>
    </source>
</reference>
<feature type="transmembrane region" description="Helical" evidence="6">
    <location>
        <begin position="137"/>
        <end position="156"/>
    </location>
</feature>
<dbReference type="AlphaFoldDB" id="A0A9K3KFI6"/>
<evidence type="ECO:0000256" key="2">
    <source>
        <dbReference type="ARBA" id="ARBA00022692"/>
    </source>
</evidence>
<organism evidence="8 9">
    <name type="scientific">Nitzschia inconspicua</name>
    <dbReference type="NCBI Taxonomy" id="303405"/>
    <lineage>
        <taxon>Eukaryota</taxon>
        <taxon>Sar</taxon>
        <taxon>Stramenopiles</taxon>
        <taxon>Ochrophyta</taxon>
        <taxon>Bacillariophyta</taxon>
        <taxon>Bacillariophyceae</taxon>
        <taxon>Bacillariophycidae</taxon>
        <taxon>Bacillariales</taxon>
        <taxon>Bacillariaceae</taxon>
        <taxon>Nitzschia</taxon>
    </lineage>
</organism>
<keyword evidence="4 6" id="KW-0472">Membrane</keyword>
<feature type="transmembrane region" description="Helical" evidence="6">
    <location>
        <begin position="374"/>
        <end position="395"/>
    </location>
</feature>
<dbReference type="GO" id="GO:0016020">
    <property type="term" value="C:membrane"/>
    <property type="evidence" value="ECO:0007669"/>
    <property type="project" value="UniProtKB-SubCell"/>
</dbReference>
<feature type="transmembrane region" description="Helical" evidence="6">
    <location>
        <begin position="326"/>
        <end position="354"/>
    </location>
</feature>
<proteinExistence type="predicted"/>
<comment type="subcellular location">
    <subcellularLocation>
        <location evidence="1">Membrane</location>
        <topology evidence="1">Multi-pass membrane protein</topology>
    </subcellularLocation>
</comment>
<keyword evidence="2 6" id="KW-0812">Transmembrane</keyword>
<protein>
    <submittedName>
        <fullName evidence="8">Triose-phosphate transporter family protein</fullName>
    </submittedName>
</protein>
<reference evidence="8" key="1">
    <citation type="journal article" date="2021" name="Sci. Rep.">
        <title>Diploid genomic architecture of Nitzschia inconspicua, an elite biomass production diatom.</title>
        <authorList>
            <person name="Oliver A."/>
            <person name="Podell S."/>
            <person name="Pinowska A."/>
            <person name="Traller J.C."/>
            <person name="Smith S.R."/>
            <person name="McClure R."/>
            <person name="Beliaev A."/>
            <person name="Bohutskyi P."/>
            <person name="Hill E.A."/>
            <person name="Rabines A."/>
            <person name="Zheng H."/>
            <person name="Allen L.Z."/>
            <person name="Kuo A."/>
            <person name="Grigoriev I.V."/>
            <person name="Allen A.E."/>
            <person name="Hazlebeck D."/>
            <person name="Allen E.E."/>
        </authorList>
    </citation>
    <scope>NUCLEOTIDE SEQUENCE</scope>
    <source>
        <strain evidence="8">Hildebrandi</strain>
    </source>
</reference>
<dbReference type="Pfam" id="PF03151">
    <property type="entry name" value="TPT"/>
    <property type="match status" value="1"/>
</dbReference>
<evidence type="ECO:0000256" key="6">
    <source>
        <dbReference type="SAM" id="Phobius"/>
    </source>
</evidence>
<dbReference type="OrthoDB" id="417037at2759"/>
<feature type="domain" description="Sugar phosphate transporter" evidence="7">
    <location>
        <begin position="104"/>
        <end position="393"/>
    </location>
</feature>
<keyword evidence="9" id="KW-1185">Reference proteome</keyword>